<dbReference type="Proteomes" id="UP001152300">
    <property type="component" value="Unassembled WGS sequence"/>
</dbReference>
<gene>
    <name evidence="2" type="ORF">OCU04_010287</name>
</gene>
<name>A0A9X0DG50_9HELO</name>
<dbReference type="AlphaFoldDB" id="A0A9X0DG50"/>
<comment type="caution">
    <text evidence="2">The sequence shown here is derived from an EMBL/GenBank/DDBJ whole genome shotgun (WGS) entry which is preliminary data.</text>
</comment>
<evidence type="ECO:0000256" key="1">
    <source>
        <dbReference type="SAM" id="Phobius"/>
    </source>
</evidence>
<evidence type="ECO:0000313" key="2">
    <source>
        <dbReference type="EMBL" id="KAJ8061215.1"/>
    </source>
</evidence>
<feature type="transmembrane region" description="Helical" evidence="1">
    <location>
        <begin position="147"/>
        <end position="164"/>
    </location>
</feature>
<keyword evidence="1" id="KW-0812">Transmembrane</keyword>
<keyword evidence="1" id="KW-1133">Transmembrane helix</keyword>
<keyword evidence="1" id="KW-0472">Membrane</keyword>
<dbReference type="OrthoDB" id="5422688at2759"/>
<sequence>MPPFNPNMPLLDLSTWSPFRIDALGLVTLIGAEEVSKSIGRLVTSRYTKFLPVLGAYLIAGNQFTSMSSGYTIYNVSDSITTTCVGGWLTRWLNAQDLNSMSLSVFEWTCFQKRRNRPWRNVLAGIVGLISIGGLLIIAILSSDGFGIANATAMAVSVLVRWYLVRENMEGLDQAVLKACTGPSSGYFDERVKLLITLANGKLVTFYAPRGLVVAGFTKGPIPPHNKLYKVMRGIGWLTFGIHIIALGQSYLICQIHTVVLLVLSTWAIIQGFGCDEEEVANHLTATATKMNTSQPLPDRRLCAYVALEPTDTEEESLAEWGLLPRKANTKWWSEYSEAKAKWSEERKKIYAISCQSQD</sequence>
<dbReference type="EMBL" id="JAPEIS010000012">
    <property type="protein sequence ID" value="KAJ8061215.1"/>
    <property type="molecule type" value="Genomic_DNA"/>
</dbReference>
<organism evidence="2 3">
    <name type="scientific">Sclerotinia nivalis</name>
    <dbReference type="NCBI Taxonomy" id="352851"/>
    <lineage>
        <taxon>Eukaryota</taxon>
        <taxon>Fungi</taxon>
        <taxon>Dikarya</taxon>
        <taxon>Ascomycota</taxon>
        <taxon>Pezizomycotina</taxon>
        <taxon>Leotiomycetes</taxon>
        <taxon>Helotiales</taxon>
        <taxon>Sclerotiniaceae</taxon>
        <taxon>Sclerotinia</taxon>
    </lineage>
</organism>
<accession>A0A9X0DG50</accession>
<keyword evidence="3" id="KW-1185">Reference proteome</keyword>
<feature type="transmembrane region" description="Helical" evidence="1">
    <location>
        <begin position="235"/>
        <end position="253"/>
    </location>
</feature>
<feature type="transmembrane region" description="Helical" evidence="1">
    <location>
        <begin position="122"/>
        <end position="141"/>
    </location>
</feature>
<proteinExistence type="predicted"/>
<reference evidence="2" key="1">
    <citation type="submission" date="2022-11" db="EMBL/GenBank/DDBJ databases">
        <title>Genome Resource of Sclerotinia nivalis Strain SnTB1, a Plant Pathogen Isolated from American Ginseng.</title>
        <authorList>
            <person name="Fan S."/>
        </authorList>
    </citation>
    <scope>NUCLEOTIDE SEQUENCE</scope>
    <source>
        <strain evidence="2">SnTB1</strain>
    </source>
</reference>
<protein>
    <submittedName>
        <fullName evidence="2">Uncharacterized protein</fullName>
    </submittedName>
</protein>
<evidence type="ECO:0000313" key="3">
    <source>
        <dbReference type="Proteomes" id="UP001152300"/>
    </source>
</evidence>